<evidence type="ECO:0000259" key="1">
    <source>
        <dbReference type="Pfam" id="PF18154"/>
    </source>
</evidence>
<protein>
    <recommendedName>
        <fullName evidence="1">REase associating with pPIWI RE domain-containing protein</fullName>
    </recommendedName>
</protein>
<dbReference type="EMBL" id="QLIN01000003">
    <property type="protein sequence ID" value="RAI70914.1"/>
    <property type="molecule type" value="Genomic_DNA"/>
</dbReference>
<proteinExistence type="predicted"/>
<accession>A0A327N9L8</accession>
<dbReference type="Pfam" id="PF18154">
    <property type="entry name" value="pPIWI_RE_REase"/>
    <property type="match status" value="1"/>
</dbReference>
<dbReference type="InterPro" id="IPR040828">
    <property type="entry name" value="pPIWI_RE_REase"/>
</dbReference>
<sequence length="345" mass="39407">MNKQAPEHLLRLLAQGASLCGTDRAQAFNVLQRASALLWRLEPSASPLSPIELEYKLRVPLENWLPEVVRLDYSGPLLYSNIATQTCNEMLLELDVKELWEEVQASVNRVKQACRLRADGETHYRNFRLFLIEHGVILPSQAQNIFIPLNLSLNEFYEPIPSHLHHNGLVYLCPECRWPMNAQRHEVSCDSAWCQDKKSLFVREGLSLINRVNSSVLNGQPVDGRLMLKPALWKFTLQPGLIEIALAHALAAKGFDVQLWPDVDRTDLRIRFSLSEQDIDAKVWMSAYELAKHIESIPSNKPRWIVIPDYQRASIPFLRQRCKAGVSVFTQSQCVKEALKYAAPF</sequence>
<dbReference type="Proteomes" id="UP000249493">
    <property type="component" value="Unassembled WGS sequence"/>
</dbReference>
<dbReference type="AlphaFoldDB" id="A0A327N9L8"/>
<gene>
    <name evidence="2" type="ORF">DOZ80_10630</name>
</gene>
<feature type="domain" description="REase associating with pPIWI RE" evidence="1">
    <location>
        <begin position="240"/>
        <end position="335"/>
    </location>
</feature>
<evidence type="ECO:0000313" key="3">
    <source>
        <dbReference type="Proteomes" id="UP000249493"/>
    </source>
</evidence>
<organism evidence="2 3">
    <name type="scientific">Pseudomonas fluorescens</name>
    <dbReference type="NCBI Taxonomy" id="294"/>
    <lineage>
        <taxon>Bacteria</taxon>
        <taxon>Pseudomonadati</taxon>
        <taxon>Pseudomonadota</taxon>
        <taxon>Gammaproteobacteria</taxon>
        <taxon>Pseudomonadales</taxon>
        <taxon>Pseudomonadaceae</taxon>
        <taxon>Pseudomonas</taxon>
    </lineage>
</organism>
<comment type="caution">
    <text evidence="2">The sequence shown here is derived from an EMBL/GenBank/DDBJ whole genome shotgun (WGS) entry which is preliminary data.</text>
</comment>
<reference evidence="2 3" key="1">
    <citation type="submission" date="2018-06" db="EMBL/GenBank/DDBJ databases">
        <authorList>
            <person name="Zhirakovskaya E."/>
        </authorList>
    </citation>
    <scope>NUCLEOTIDE SEQUENCE [LARGE SCALE GENOMIC DNA]</scope>
    <source>
        <strain evidence="2 3">LY3</strain>
    </source>
</reference>
<evidence type="ECO:0000313" key="2">
    <source>
        <dbReference type="EMBL" id="RAI70914.1"/>
    </source>
</evidence>
<name>A0A327N9L8_PSEFL</name>
<dbReference type="RefSeq" id="WP_111282512.1">
    <property type="nucleotide sequence ID" value="NZ_QLIN01000003.1"/>
</dbReference>